<evidence type="ECO:0000313" key="1">
    <source>
        <dbReference type="EMBL" id="ALU64525.1"/>
    </source>
</evidence>
<accession>A0A0U3JAP4</accession>
<protein>
    <submittedName>
        <fullName evidence="1">Uncharacterized protein</fullName>
    </submittedName>
</protein>
<organism evidence="1">
    <name type="scientific">Rhizobium leguminosarum bv. viciae</name>
    <dbReference type="NCBI Taxonomy" id="387"/>
    <lineage>
        <taxon>Bacteria</taxon>
        <taxon>Pseudomonadati</taxon>
        <taxon>Pseudomonadota</taxon>
        <taxon>Alphaproteobacteria</taxon>
        <taxon>Hyphomicrobiales</taxon>
        <taxon>Rhizobiaceae</taxon>
        <taxon>Rhizobium/Agrobacterium group</taxon>
        <taxon>Rhizobium</taxon>
    </lineage>
</organism>
<dbReference type="EMBL" id="KT944070">
    <property type="protein sequence ID" value="ALU64525.1"/>
    <property type="molecule type" value="Genomic_DNA"/>
</dbReference>
<reference evidence="1" key="1">
    <citation type="submission" date="2015-10" db="EMBL/GenBank/DDBJ databases">
        <title>Comparative analysis of sym-gene organization in Rhizobium leguminosarum bv. viciae strains, isolated from different host plants and demonstrating clear differences in symbiotic specificity.</title>
        <authorList>
            <person name="Chirak E.R."/>
            <person name="Kimeklis A.K."/>
            <person name="Andronov E.E."/>
        </authorList>
    </citation>
    <scope>NUCLEOTIDE SEQUENCE</scope>
    <source>
        <strain evidence="1">Vaf12</strain>
    </source>
</reference>
<sequence length="46" mass="5040">MRNWQIAQNVGKFQKGVDVLAGVRDEDVDVEAAPKTCHASHTAKAF</sequence>
<proteinExistence type="predicted"/>
<dbReference type="AlphaFoldDB" id="A0A0U3JAP4"/>
<name>A0A0U3JAP4_RHILV</name>